<feature type="coiled-coil region" evidence="1">
    <location>
        <begin position="101"/>
        <end position="135"/>
    </location>
</feature>
<feature type="domain" description="C2H2-type" evidence="2">
    <location>
        <begin position="11"/>
        <end position="34"/>
    </location>
</feature>
<evidence type="ECO:0000256" key="1">
    <source>
        <dbReference type="SAM" id="Coils"/>
    </source>
</evidence>
<evidence type="ECO:0000259" key="2">
    <source>
        <dbReference type="PROSITE" id="PS50157"/>
    </source>
</evidence>
<dbReference type="AlphaFoldDB" id="A0A6C0EBQ8"/>
<dbReference type="PROSITE" id="PS00028">
    <property type="entry name" value="ZINC_FINGER_C2H2_1"/>
    <property type="match status" value="2"/>
</dbReference>
<feature type="domain" description="C2H2-type" evidence="2">
    <location>
        <begin position="74"/>
        <end position="103"/>
    </location>
</feature>
<dbReference type="EMBL" id="MN739799">
    <property type="protein sequence ID" value="QHT26586.1"/>
    <property type="molecule type" value="Genomic_DNA"/>
</dbReference>
<organism evidence="3">
    <name type="scientific">viral metagenome</name>
    <dbReference type="NCBI Taxonomy" id="1070528"/>
    <lineage>
        <taxon>unclassified sequences</taxon>
        <taxon>metagenomes</taxon>
        <taxon>organismal metagenomes</taxon>
    </lineage>
</organism>
<proteinExistence type="predicted"/>
<protein>
    <recommendedName>
        <fullName evidence="2">C2H2-type domain-containing protein</fullName>
    </recommendedName>
</protein>
<dbReference type="InterPro" id="IPR013087">
    <property type="entry name" value="Znf_C2H2_type"/>
</dbReference>
<dbReference type="PROSITE" id="PS50157">
    <property type="entry name" value="ZINC_FINGER_C2H2_2"/>
    <property type="match status" value="2"/>
</dbReference>
<sequence length="348" mass="40234">MSECNESIKLFRCNICNKNYSSMSSLCNHNKKFHKIINVADSCGIAADCCSIVADSCGISADIYGIVNSAPKKYLCSFCNRIFNHRSNKFNHEKICKHKNKTEIINNNNKLEKEIIEIKKENIDIKNILKELIEKNCKIHPKTLQKINKQLINNNINNNNTNNTNNGTINNGPVINNTYVKFGNEQLASLLTRKDMLKIINKQCLCIEESIKTVHFNKSLPEYNNIFITNMKDTIAYIFDGSRFILTSKDEVINNLYNNHLENIEQFLDEAEIPENKYSKITKFLDILNDNEKCFIDGSNNNKKYSNYKAYKLIAIKNLIYNECDQKLLKKLNNMDLQEKINNKNESE</sequence>
<dbReference type="SUPFAM" id="SSF57667">
    <property type="entry name" value="beta-beta-alpha zinc fingers"/>
    <property type="match status" value="1"/>
</dbReference>
<dbReference type="SMART" id="SM00355">
    <property type="entry name" value="ZnF_C2H2"/>
    <property type="match status" value="2"/>
</dbReference>
<accession>A0A6C0EBQ8</accession>
<name>A0A6C0EBQ8_9ZZZZ</name>
<dbReference type="InterPro" id="IPR036236">
    <property type="entry name" value="Znf_C2H2_sf"/>
</dbReference>
<reference evidence="3" key="1">
    <citation type="journal article" date="2020" name="Nature">
        <title>Giant virus diversity and host interactions through global metagenomics.</title>
        <authorList>
            <person name="Schulz F."/>
            <person name="Roux S."/>
            <person name="Paez-Espino D."/>
            <person name="Jungbluth S."/>
            <person name="Walsh D.A."/>
            <person name="Denef V.J."/>
            <person name="McMahon K.D."/>
            <person name="Konstantinidis K.T."/>
            <person name="Eloe-Fadrosh E.A."/>
            <person name="Kyrpides N.C."/>
            <person name="Woyke T."/>
        </authorList>
    </citation>
    <scope>NUCLEOTIDE SEQUENCE</scope>
    <source>
        <strain evidence="3">GVMAG-M-3300023179-2</strain>
    </source>
</reference>
<keyword evidence="1" id="KW-0175">Coiled coil</keyword>
<evidence type="ECO:0000313" key="3">
    <source>
        <dbReference type="EMBL" id="QHT26586.1"/>
    </source>
</evidence>